<evidence type="ECO:0000313" key="5">
    <source>
        <dbReference type="EMBL" id="CUS99279.1"/>
    </source>
</evidence>
<dbReference type="RefSeq" id="WP_092348412.1">
    <property type="nucleotide sequence ID" value="NZ_CZVW01000005.1"/>
</dbReference>
<reference evidence="6" key="1">
    <citation type="submission" date="2015-11" db="EMBL/GenBank/DDBJ databases">
        <authorList>
            <person name="Varghese N."/>
        </authorList>
    </citation>
    <scope>NUCLEOTIDE SEQUENCE [LARGE SCALE GENOMIC DNA]</scope>
    <source>
        <strain evidence="6">JGI-23</strain>
    </source>
</reference>
<accession>A0A0P1MTM0</accession>
<dbReference type="PANTHER" id="PTHR12919">
    <property type="entry name" value="30S RIBOSOMAL PROTEIN S16"/>
    <property type="match status" value="1"/>
</dbReference>
<feature type="region of interest" description="Disordered" evidence="4">
    <location>
        <begin position="112"/>
        <end position="144"/>
    </location>
</feature>
<dbReference type="Pfam" id="PF00886">
    <property type="entry name" value="Ribosomal_S16"/>
    <property type="match status" value="1"/>
</dbReference>
<dbReference type="GO" id="GO:0005737">
    <property type="term" value="C:cytoplasm"/>
    <property type="evidence" value="ECO:0007669"/>
    <property type="project" value="UniProtKB-ARBA"/>
</dbReference>
<dbReference type="AlphaFoldDB" id="A0A0P1MTM0"/>
<name>A0A0P1MTM0_9BACT</name>
<dbReference type="Gene3D" id="3.30.1320.10">
    <property type="match status" value="1"/>
</dbReference>
<keyword evidence="6" id="KW-1185">Reference proteome</keyword>
<evidence type="ECO:0000256" key="1">
    <source>
        <dbReference type="ARBA" id="ARBA00022980"/>
    </source>
</evidence>
<comment type="similarity">
    <text evidence="3">Belongs to the bacterial ribosomal protein bS16 family.</text>
</comment>
<keyword evidence="1 3" id="KW-0689">Ribosomal protein</keyword>
<dbReference type="InterPro" id="IPR000307">
    <property type="entry name" value="Ribosomal_bS16"/>
</dbReference>
<sequence length="144" mass="17064">MAVKIRLQRFGKKKQPFYRIVVADSREPRDGKYIESVGWYNPLPEPMQVEIKEDRVIHWLKKGAIPTDTVKALLRRKGIWLKWSLMKQGKDEAFIQAEYEKWLQLQIDREKREKEKKERRRLKKKQKGATQEGSGQGEAPSQES</sequence>
<dbReference type="GO" id="GO:0015935">
    <property type="term" value="C:small ribosomal subunit"/>
    <property type="evidence" value="ECO:0007669"/>
    <property type="project" value="TreeGrafter"/>
</dbReference>
<feature type="compositionally biased region" description="Polar residues" evidence="4">
    <location>
        <begin position="128"/>
        <end position="144"/>
    </location>
</feature>
<dbReference type="NCBIfam" id="TIGR00002">
    <property type="entry name" value="S16"/>
    <property type="match status" value="1"/>
</dbReference>
<dbReference type="FunFam" id="3.30.1320.10:FF:000010">
    <property type="entry name" value="30S ribosomal protein S16"/>
    <property type="match status" value="1"/>
</dbReference>
<dbReference type="GO" id="GO:0006412">
    <property type="term" value="P:translation"/>
    <property type="evidence" value="ECO:0007669"/>
    <property type="project" value="UniProtKB-UniRule"/>
</dbReference>
<dbReference type="Proteomes" id="UP000199197">
    <property type="component" value="Unassembled WGS sequence"/>
</dbReference>
<evidence type="ECO:0000256" key="2">
    <source>
        <dbReference type="ARBA" id="ARBA00023274"/>
    </source>
</evidence>
<gene>
    <name evidence="3" type="primary">rpsP</name>
    <name evidence="5" type="ORF">JGI23_00640</name>
</gene>
<feature type="compositionally biased region" description="Basic residues" evidence="4">
    <location>
        <begin position="117"/>
        <end position="127"/>
    </location>
</feature>
<dbReference type="SUPFAM" id="SSF54565">
    <property type="entry name" value="Ribosomal protein S16"/>
    <property type="match status" value="1"/>
</dbReference>
<protein>
    <recommendedName>
        <fullName evidence="3">Small ribosomal subunit protein bS16</fullName>
    </recommendedName>
</protein>
<evidence type="ECO:0000313" key="6">
    <source>
        <dbReference type="Proteomes" id="UP000199197"/>
    </source>
</evidence>
<organism evidence="5 6">
    <name type="scientific">Candidatus Chryseopegocella kryptomonas</name>
    <dbReference type="NCBI Taxonomy" id="1633643"/>
    <lineage>
        <taxon>Bacteria</taxon>
        <taxon>Pseudomonadati</taxon>
        <taxon>Candidatus Kryptoniota</taxon>
        <taxon>Candidatus Chryseopegocella</taxon>
    </lineage>
</organism>
<proteinExistence type="inferred from homology"/>
<dbReference type="HAMAP" id="MF_00385">
    <property type="entry name" value="Ribosomal_bS16"/>
    <property type="match status" value="1"/>
</dbReference>
<keyword evidence="2 3" id="KW-0687">Ribonucleoprotein</keyword>
<dbReference type="InterPro" id="IPR023803">
    <property type="entry name" value="Ribosomal_bS16_dom_sf"/>
</dbReference>
<evidence type="ECO:0000256" key="4">
    <source>
        <dbReference type="SAM" id="MobiDB-lite"/>
    </source>
</evidence>
<dbReference type="PANTHER" id="PTHR12919:SF20">
    <property type="entry name" value="SMALL RIBOSOMAL SUBUNIT PROTEIN BS16M"/>
    <property type="match status" value="1"/>
</dbReference>
<evidence type="ECO:0000256" key="3">
    <source>
        <dbReference type="HAMAP-Rule" id="MF_00385"/>
    </source>
</evidence>
<dbReference type="OrthoDB" id="9807878at2"/>
<dbReference type="EMBL" id="CZVW01000005">
    <property type="protein sequence ID" value="CUS99279.1"/>
    <property type="molecule type" value="Genomic_DNA"/>
</dbReference>
<dbReference type="GO" id="GO:0003735">
    <property type="term" value="F:structural constituent of ribosome"/>
    <property type="evidence" value="ECO:0007669"/>
    <property type="project" value="InterPro"/>
</dbReference>